<name>A0AAW2FII7_9HYME</name>
<sequence>MTYVVIEFDDGGGVAVVRSSWLTPRKKEVFWPPIKDQKQFNKILQQKEYSETTKWKLYSIVKCLYENDDLQKAQDKCKLAEETSDLHTDSQEKEHCAHTHKARTRSPFYKKKEDLLQEFDFQFPMKNMNDVDRVQEILKDRKQVDILNASLSSFGGRDVSSKVSRILKFLFIDELASEFSFYGKRLNKRPFSDLHLRTVIIDSIKHTTPGITNKDIEDSIKIWLKHALARQKKEIDRRRKRQEDEDFNRINN</sequence>
<comment type="caution">
    <text evidence="1">The sequence shown here is derived from an EMBL/GenBank/DDBJ whole genome shotgun (WGS) entry which is preliminary data.</text>
</comment>
<protein>
    <recommendedName>
        <fullName evidence="3">DUF4806 domain-containing protein</fullName>
    </recommendedName>
</protein>
<dbReference type="PANTHER" id="PTHR34153">
    <property type="entry name" value="SI:CH211-262H13.3-RELATED-RELATED"/>
    <property type="match status" value="1"/>
</dbReference>
<accession>A0AAW2FII7</accession>
<proteinExistence type="predicted"/>
<reference evidence="1 2" key="1">
    <citation type="submission" date="2023-03" db="EMBL/GenBank/DDBJ databases">
        <title>High recombination rates correlate with genetic variation in Cardiocondyla obscurior ants.</title>
        <authorList>
            <person name="Errbii M."/>
        </authorList>
    </citation>
    <scope>NUCLEOTIDE SEQUENCE [LARGE SCALE GENOMIC DNA]</scope>
    <source>
        <strain evidence="1">Alpha-2009</strain>
        <tissue evidence="1">Whole body</tissue>
    </source>
</reference>
<dbReference type="Proteomes" id="UP001430953">
    <property type="component" value="Unassembled WGS sequence"/>
</dbReference>
<dbReference type="EMBL" id="JADYXP020000011">
    <property type="protein sequence ID" value="KAL0114865.1"/>
    <property type="molecule type" value="Genomic_DNA"/>
</dbReference>
<evidence type="ECO:0000313" key="2">
    <source>
        <dbReference type="Proteomes" id="UP001430953"/>
    </source>
</evidence>
<dbReference type="AlphaFoldDB" id="A0AAW2FII7"/>
<evidence type="ECO:0000313" key="1">
    <source>
        <dbReference type="EMBL" id="KAL0114865.1"/>
    </source>
</evidence>
<dbReference type="PANTHER" id="PTHR34153:SF2">
    <property type="entry name" value="SI:CH211-262H13.3-RELATED"/>
    <property type="match status" value="1"/>
</dbReference>
<keyword evidence="2" id="KW-1185">Reference proteome</keyword>
<evidence type="ECO:0008006" key="3">
    <source>
        <dbReference type="Google" id="ProtNLM"/>
    </source>
</evidence>
<organism evidence="1 2">
    <name type="scientific">Cardiocondyla obscurior</name>
    <dbReference type="NCBI Taxonomy" id="286306"/>
    <lineage>
        <taxon>Eukaryota</taxon>
        <taxon>Metazoa</taxon>
        <taxon>Ecdysozoa</taxon>
        <taxon>Arthropoda</taxon>
        <taxon>Hexapoda</taxon>
        <taxon>Insecta</taxon>
        <taxon>Pterygota</taxon>
        <taxon>Neoptera</taxon>
        <taxon>Endopterygota</taxon>
        <taxon>Hymenoptera</taxon>
        <taxon>Apocrita</taxon>
        <taxon>Aculeata</taxon>
        <taxon>Formicoidea</taxon>
        <taxon>Formicidae</taxon>
        <taxon>Myrmicinae</taxon>
        <taxon>Cardiocondyla</taxon>
    </lineage>
</organism>
<gene>
    <name evidence="1" type="ORF">PUN28_011899</name>
</gene>